<sequence>MNLDMTLVIEVPTTITDESSEVEVAAGSDEEVKAEQKGVTDKGVTGSLEERQERGTEGDCRPRSGSTRACRHLRRERTHRIFPPDSPLNPPRFPPSPFSPSPLLTDQSTKSPFYFELNKERVGSVQDLGKNTPFLYDLVITHTLEWLSLTVEWLPDREEPLGKDYSAQLPLENAENDARQYDDERSEFGCFGLWKLVMVGLGEKSVLYYLFKELEKSSEFYFGFWHLGSDGNGAYPEPPTLF</sequence>
<evidence type="ECO:0000256" key="4">
    <source>
        <dbReference type="SAM" id="MobiDB-lite"/>
    </source>
</evidence>
<feature type="compositionally biased region" description="Basic and acidic residues" evidence="4">
    <location>
        <begin position="48"/>
        <end position="62"/>
    </location>
</feature>
<keyword evidence="3" id="KW-0677">Repeat</keyword>
<evidence type="ECO:0000256" key="1">
    <source>
        <dbReference type="ARBA" id="ARBA00009341"/>
    </source>
</evidence>
<dbReference type="OrthoDB" id="427795at2759"/>
<dbReference type="AlphaFoldDB" id="A0A5A7P8H6"/>
<evidence type="ECO:0000259" key="5">
    <source>
        <dbReference type="Pfam" id="PF12265"/>
    </source>
</evidence>
<evidence type="ECO:0000256" key="2">
    <source>
        <dbReference type="ARBA" id="ARBA00022574"/>
    </source>
</evidence>
<evidence type="ECO:0000313" key="6">
    <source>
        <dbReference type="EMBL" id="GER28778.1"/>
    </source>
</evidence>
<dbReference type="EMBL" id="BKCP01003113">
    <property type="protein sequence ID" value="GER28778.1"/>
    <property type="molecule type" value="Genomic_DNA"/>
</dbReference>
<dbReference type="Pfam" id="PF12265">
    <property type="entry name" value="CAF1C_H4-bd"/>
    <property type="match status" value="1"/>
</dbReference>
<organism evidence="6 7">
    <name type="scientific">Striga asiatica</name>
    <name type="common">Asiatic witchweed</name>
    <name type="synonym">Buchnera asiatica</name>
    <dbReference type="NCBI Taxonomy" id="4170"/>
    <lineage>
        <taxon>Eukaryota</taxon>
        <taxon>Viridiplantae</taxon>
        <taxon>Streptophyta</taxon>
        <taxon>Embryophyta</taxon>
        <taxon>Tracheophyta</taxon>
        <taxon>Spermatophyta</taxon>
        <taxon>Magnoliopsida</taxon>
        <taxon>eudicotyledons</taxon>
        <taxon>Gunneridae</taxon>
        <taxon>Pentapetalae</taxon>
        <taxon>asterids</taxon>
        <taxon>lamiids</taxon>
        <taxon>Lamiales</taxon>
        <taxon>Orobanchaceae</taxon>
        <taxon>Buchnereae</taxon>
        <taxon>Striga</taxon>
    </lineage>
</organism>
<comment type="caution">
    <text evidence="6">The sequence shown here is derived from an EMBL/GenBank/DDBJ whole genome shotgun (WGS) entry which is preliminary data.</text>
</comment>
<reference evidence="7" key="1">
    <citation type="journal article" date="2019" name="Curr. Biol.">
        <title>Genome Sequence of Striga asiatica Provides Insight into the Evolution of Plant Parasitism.</title>
        <authorList>
            <person name="Yoshida S."/>
            <person name="Kim S."/>
            <person name="Wafula E.K."/>
            <person name="Tanskanen J."/>
            <person name="Kim Y.M."/>
            <person name="Honaas L."/>
            <person name="Yang Z."/>
            <person name="Spallek T."/>
            <person name="Conn C.E."/>
            <person name="Ichihashi Y."/>
            <person name="Cheong K."/>
            <person name="Cui S."/>
            <person name="Der J.P."/>
            <person name="Gundlach H."/>
            <person name="Jiao Y."/>
            <person name="Hori C."/>
            <person name="Ishida J.K."/>
            <person name="Kasahara H."/>
            <person name="Kiba T."/>
            <person name="Kim M.S."/>
            <person name="Koo N."/>
            <person name="Laohavisit A."/>
            <person name="Lee Y.H."/>
            <person name="Lumba S."/>
            <person name="McCourt P."/>
            <person name="Mortimer J.C."/>
            <person name="Mutuku J.M."/>
            <person name="Nomura T."/>
            <person name="Sasaki-Sekimoto Y."/>
            <person name="Seto Y."/>
            <person name="Wang Y."/>
            <person name="Wakatake T."/>
            <person name="Sakakibara H."/>
            <person name="Demura T."/>
            <person name="Yamaguchi S."/>
            <person name="Yoneyama K."/>
            <person name="Manabe R.I."/>
            <person name="Nelson D.C."/>
            <person name="Schulman A.H."/>
            <person name="Timko M.P."/>
            <person name="dePamphilis C.W."/>
            <person name="Choi D."/>
            <person name="Shirasu K."/>
        </authorList>
    </citation>
    <scope>NUCLEOTIDE SEQUENCE [LARGE SCALE GENOMIC DNA]</scope>
    <source>
        <strain evidence="7">cv. UVA1</strain>
    </source>
</reference>
<dbReference type="Gene3D" id="2.130.10.10">
    <property type="entry name" value="YVTN repeat-like/Quinoprotein amine dehydrogenase"/>
    <property type="match status" value="1"/>
</dbReference>
<feature type="compositionally biased region" description="Basic and acidic residues" evidence="4">
    <location>
        <begin position="30"/>
        <end position="40"/>
    </location>
</feature>
<name>A0A5A7P8H6_STRAF</name>
<proteinExistence type="inferred from homology"/>
<gene>
    <name evidence="6" type="ORF">STAS_04594</name>
</gene>
<keyword evidence="7" id="KW-1185">Reference proteome</keyword>
<evidence type="ECO:0000256" key="3">
    <source>
        <dbReference type="ARBA" id="ARBA00022737"/>
    </source>
</evidence>
<dbReference type="InterPro" id="IPR022052">
    <property type="entry name" value="Histone-bd_RBBP4-like_N"/>
</dbReference>
<feature type="compositionally biased region" description="Basic residues" evidence="4">
    <location>
        <begin position="69"/>
        <end position="80"/>
    </location>
</feature>
<evidence type="ECO:0000313" key="7">
    <source>
        <dbReference type="Proteomes" id="UP000325081"/>
    </source>
</evidence>
<feature type="domain" description="Histone-binding protein RBBP4-like N-terminal" evidence="5">
    <location>
        <begin position="130"/>
        <end position="166"/>
    </location>
</feature>
<feature type="region of interest" description="Disordered" evidence="4">
    <location>
        <begin position="19"/>
        <end position="100"/>
    </location>
</feature>
<feature type="compositionally biased region" description="Pro residues" evidence="4">
    <location>
        <begin position="84"/>
        <end position="100"/>
    </location>
</feature>
<dbReference type="Proteomes" id="UP000325081">
    <property type="component" value="Unassembled WGS sequence"/>
</dbReference>
<keyword evidence="2" id="KW-0853">WD repeat</keyword>
<accession>A0A5A7P8H6</accession>
<dbReference type="InterPro" id="IPR015943">
    <property type="entry name" value="WD40/YVTN_repeat-like_dom_sf"/>
</dbReference>
<protein>
    <submittedName>
        <fullName evidence="6">Histone-binding protein MSI1</fullName>
    </submittedName>
</protein>
<comment type="similarity">
    <text evidence="1">Belongs to the WD repeat RBAP46/RBAP48/MSI1 family.</text>
</comment>